<dbReference type="EMBL" id="CAVLEF010000225">
    <property type="protein sequence ID" value="CAK1553447.1"/>
    <property type="molecule type" value="Genomic_DNA"/>
</dbReference>
<evidence type="ECO:0000313" key="2">
    <source>
        <dbReference type="Proteomes" id="UP001497472"/>
    </source>
</evidence>
<dbReference type="AlphaFoldDB" id="A0AAV1JV73"/>
<dbReference type="Proteomes" id="UP001497472">
    <property type="component" value="Unassembled WGS sequence"/>
</dbReference>
<comment type="caution">
    <text evidence="1">The sequence shown here is derived from an EMBL/GenBank/DDBJ whole genome shotgun (WGS) entry which is preliminary data.</text>
</comment>
<name>A0AAV1JV73_9NEOP</name>
<accession>A0AAV1JV73</accession>
<reference evidence="1 2" key="1">
    <citation type="submission" date="2023-11" db="EMBL/GenBank/DDBJ databases">
        <authorList>
            <person name="Okamura Y."/>
        </authorList>
    </citation>
    <scope>NUCLEOTIDE SEQUENCE [LARGE SCALE GENOMIC DNA]</scope>
</reference>
<dbReference type="PANTHER" id="PTHR46060">
    <property type="entry name" value="MARINER MOS1 TRANSPOSASE-LIKE PROTEIN"/>
    <property type="match status" value="1"/>
</dbReference>
<dbReference type="InterPro" id="IPR036397">
    <property type="entry name" value="RNaseH_sf"/>
</dbReference>
<sequence length="152" mass="17248">MGKFLIITADEHVRTYATGTEHRTIQKTSTANNCSESIILIENASDCQPKKASFSNMTMQTALRKANLEKIKELGWEVLPHPPYSPDVAPSDFHLFRALQHFLSGKTFANLDDIQNAISRYFAEKPINFYRSGIENLLTRWQKVIDNDGETS</sequence>
<protein>
    <recommendedName>
        <fullName evidence="3">Histone-lysine N-methyltransferase SETMAR</fullName>
    </recommendedName>
</protein>
<evidence type="ECO:0000313" key="1">
    <source>
        <dbReference type="EMBL" id="CAK1553447.1"/>
    </source>
</evidence>
<evidence type="ECO:0008006" key="3">
    <source>
        <dbReference type="Google" id="ProtNLM"/>
    </source>
</evidence>
<keyword evidence="2" id="KW-1185">Reference proteome</keyword>
<dbReference type="InterPro" id="IPR052709">
    <property type="entry name" value="Transposase-MT_Hybrid"/>
</dbReference>
<organism evidence="1 2">
    <name type="scientific">Leptosia nina</name>
    <dbReference type="NCBI Taxonomy" id="320188"/>
    <lineage>
        <taxon>Eukaryota</taxon>
        <taxon>Metazoa</taxon>
        <taxon>Ecdysozoa</taxon>
        <taxon>Arthropoda</taxon>
        <taxon>Hexapoda</taxon>
        <taxon>Insecta</taxon>
        <taxon>Pterygota</taxon>
        <taxon>Neoptera</taxon>
        <taxon>Endopterygota</taxon>
        <taxon>Lepidoptera</taxon>
        <taxon>Glossata</taxon>
        <taxon>Ditrysia</taxon>
        <taxon>Papilionoidea</taxon>
        <taxon>Pieridae</taxon>
        <taxon>Pierinae</taxon>
        <taxon>Leptosia</taxon>
    </lineage>
</organism>
<gene>
    <name evidence="1" type="ORF">LNINA_LOCUS12451</name>
</gene>
<dbReference type="GO" id="GO:0003676">
    <property type="term" value="F:nucleic acid binding"/>
    <property type="evidence" value="ECO:0007669"/>
    <property type="project" value="InterPro"/>
</dbReference>
<dbReference type="PANTHER" id="PTHR46060:SF1">
    <property type="entry name" value="MARINER MOS1 TRANSPOSASE-LIKE PROTEIN"/>
    <property type="match status" value="1"/>
</dbReference>
<dbReference type="Gene3D" id="3.30.420.10">
    <property type="entry name" value="Ribonuclease H-like superfamily/Ribonuclease H"/>
    <property type="match status" value="1"/>
</dbReference>
<proteinExistence type="predicted"/>